<reference evidence="3" key="2">
    <citation type="submission" date="2021-10" db="EMBL/GenBank/DDBJ databases">
        <title>Phylogenomics reveals ancestral predisposition of the termite-cultivated fungus Termitomyces towards a domesticated lifestyle.</title>
        <authorList>
            <person name="Auxier B."/>
            <person name="Grum-Grzhimaylo A."/>
            <person name="Cardenas M.E."/>
            <person name="Lodge J.D."/>
            <person name="Laessoe T."/>
            <person name="Pedersen O."/>
            <person name="Smith M.E."/>
            <person name="Kuyper T.W."/>
            <person name="Franco-Molano E.A."/>
            <person name="Baroni T.J."/>
            <person name="Aanen D.K."/>
        </authorList>
    </citation>
    <scope>NUCLEOTIDE SEQUENCE</scope>
    <source>
        <strain evidence="3">AP01</strain>
        <tissue evidence="3">Mycelium</tissue>
    </source>
</reference>
<dbReference type="Proteomes" id="UP000775547">
    <property type="component" value="Unassembled WGS sequence"/>
</dbReference>
<name>A0A9P7FZC6_9AGAR</name>
<feature type="region of interest" description="Disordered" evidence="2">
    <location>
        <begin position="1"/>
        <end position="77"/>
    </location>
</feature>
<protein>
    <submittedName>
        <fullName evidence="3">Uncharacterized protein</fullName>
    </submittedName>
</protein>
<evidence type="ECO:0000256" key="2">
    <source>
        <dbReference type="SAM" id="MobiDB-lite"/>
    </source>
</evidence>
<feature type="compositionally biased region" description="Pro residues" evidence="2">
    <location>
        <begin position="56"/>
        <end position="74"/>
    </location>
</feature>
<feature type="non-terminal residue" evidence="3">
    <location>
        <position position="196"/>
    </location>
</feature>
<feature type="coiled-coil region" evidence="1">
    <location>
        <begin position="155"/>
        <end position="196"/>
    </location>
</feature>
<organism evidence="3 4">
    <name type="scientific">Asterophora parasitica</name>
    <dbReference type="NCBI Taxonomy" id="117018"/>
    <lineage>
        <taxon>Eukaryota</taxon>
        <taxon>Fungi</taxon>
        <taxon>Dikarya</taxon>
        <taxon>Basidiomycota</taxon>
        <taxon>Agaricomycotina</taxon>
        <taxon>Agaricomycetes</taxon>
        <taxon>Agaricomycetidae</taxon>
        <taxon>Agaricales</taxon>
        <taxon>Tricholomatineae</taxon>
        <taxon>Lyophyllaceae</taxon>
        <taxon>Asterophora</taxon>
    </lineage>
</organism>
<sequence>MHQGRALALEDEMSNRSYHTPLGSGQAYIEEYEEDDDIDHPPNSRRRHVSREGTPRGPPAPITPSQPATAPPSPADDVARLELEAAKQREEEMMRREAEQRETIRQLELRELQRQRDVEADRYVARARERRLEREKQEIQVAWQREILGREAARQREVQEAFEQQRARERELERQRNEERRVREEKEQELQREREK</sequence>
<gene>
    <name evidence="3" type="ORF">DXG03_002313</name>
</gene>
<feature type="region of interest" description="Disordered" evidence="2">
    <location>
        <begin position="155"/>
        <end position="196"/>
    </location>
</feature>
<keyword evidence="4" id="KW-1185">Reference proteome</keyword>
<dbReference type="EMBL" id="JABCKV010001643">
    <property type="protein sequence ID" value="KAG5639934.1"/>
    <property type="molecule type" value="Genomic_DNA"/>
</dbReference>
<evidence type="ECO:0000256" key="1">
    <source>
        <dbReference type="SAM" id="Coils"/>
    </source>
</evidence>
<keyword evidence="1" id="KW-0175">Coiled coil</keyword>
<accession>A0A9P7FZC6</accession>
<comment type="caution">
    <text evidence="3">The sequence shown here is derived from an EMBL/GenBank/DDBJ whole genome shotgun (WGS) entry which is preliminary data.</text>
</comment>
<evidence type="ECO:0000313" key="3">
    <source>
        <dbReference type="EMBL" id="KAG5639934.1"/>
    </source>
</evidence>
<evidence type="ECO:0000313" key="4">
    <source>
        <dbReference type="Proteomes" id="UP000775547"/>
    </source>
</evidence>
<reference evidence="3" key="1">
    <citation type="submission" date="2020-07" db="EMBL/GenBank/DDBJ databases">
        <authorList>
            <person name="Nieuwenhuis M."/>
            <person name="Van De Peppel L.J.J."/>
        </authorList>
    </citation>
    <scope>NUCLEOTIDE SEQUENCE</scope>
    <source>
        <strain evidence="3">AP01</strain>
        <tissue evidence="3">Mycelium</tissue>
    </source>
</reference>
<dbReference type="AlphaFoldDB" id="A0A9P7FZC6"/>
<feature type="coiled-coil region" evidence="1">
    <location>
        <begin position="80"/>
        <end position="115"/>
    </location>
</feature>
<proteinExistence type="predicted"/>